<feature type="transmembrane region" description="Helical" evidence="1">
    <location>
        <begin position="287"/>
        <end position="309"/>
    </location>
</feature>
<feature type="transmembrane region" description="Helical" evidence="1">
    <location>
        <begin position="116"/>
        <end position="141"/>
    </location>
</feature>
<dbReference type="PATRIC" id="fig|1423744.4.peg.185"/>
<evidence type="ECO:0000313" key="3">
    <source>
        <dbReference type="Proteomes" id="UP000051378"/>
    </source>
</evidence>
<keyword evidence="3" id="KW-1185">Reference proteome</keyword>
<dbReference type="STRING" id="1423744.FC86_GL000181"/>
<feature type="transmembrane region" description="Helical" evidence="1">
    <location>
        <begin position="622"/>
        <end position="645"/>
    </location>
</feature>
<feature type="transmembrane region" description="Helical" evidence="1">
    <location>
        <begin position="211"/>
        <end position="230"/>
    </location>
</feature>
<evidence type="ECO:0000256" key="1">
    <source>
        <dbReference type="SAM" id="Phobius"/>
    </source>
</evidence>
<dbReference type="Proteomes" id="UP000051378">
    <property type="component" value="Unassembled WGS sequence"/>
</dbReference>
<keyword evidence="1" id="KW-1133">Transmembrane helix</keyword>
<keyword evidence="1" id="KW-0472">Membrane</keyword>
<reference evidence="2 3" key="1">
    <citation type="journal article" date="2015" name="Genome Announc.">
        <title>Expanding the biotechnology potential of lactobacilli through comparative genomics of 213 strains and associated genera.</title>
        <authorList>
            <person name="Sun Z."/>
            <person name="Harris H.M."/>
            <person name="McCann A."/>
            <person name="Guo C."/>
            <person name="Argimon S."/>
            <person name="Zhang W."/>
            <person name="Yang X."/>
            <person name="Jeffery I.B."/>
            <person name="Cooney J.C."/>
            <person name="Kagawa T.F."/>
            <person name="Liu W."/>
            <person name="Song Y."/>
            <person name="Salvetti E."/>
            <person name="Wrobel A."/>
            <person name="Rasinkangas P."/>
            <person name="Parkhill J."/>
            <person name="Rea M.C."/>
            <person name="O'Sullivan O."/>
            <person name="Ritari J."/>
            <person name="Douillard F.P."/>
            <person name="Paul Ross R."/>
            <person name="Yang R."/>
            <person name="Briner A.E."/>
            <person name="Felis G.E."/>
            <person name="de Vos W.M."/>
            <person name="Barrangou R."/>
            <person name="Klaenhammer T.R."/>
            <person name="Caufield P.W."/>
            <person name="Cui Y."/>
            <person name="Zhang H."/>
            <person name="O'Toole P.W."/>
        </authorList>
    </citation>
    <scope>NUCLEOTIDE SEQUENCE [LARGE SCALE GENOMIC DNA]</scope>
    <source>
        <strain evidence="2 3">DSM 23037</strain>
    </source>
</reference>
<dbReference type="PANTHER" id="PTHR46795:SF3">
    <property type="entry name" value="ABC TRANSPORTER PERMEASE"/>
    <property type="match status" value="1"/>
</dbReference>
<dbReference type="AlphaFoldDB" id="A0A0R2DK78"/>
<feature type="transmembrane region" description="Helical" evidence="1">
    <location>
        <begin position="54"/>
        <end position="86"/>
    </location>
</feature>
<feature type="transmembrane region" description="Helical" evidence="1">
    <location>
        <begin position="651"/>
        <end position="673"/>
    </location>
</feature>
<dbReference type="RefSeq" id="WP_056974362.1">
    <property type="nucleotide sequence ID" value="NZ_AYZL01000010.1"/>
</dbReference>
<feature type="transmembrane region" description="Helical" evidence="1">
    <location>
        <begin position="14"/>
        <end position="34"/>
    </location>
</feature>
<sequence>MIFKLALKDLKSNIGYFTVYAIAVALAVAVYFFFSNLSYNPNYQFADSQTIPGFYIMSISLIAMITKISELVCIVLFLIITSILFFKISKNNLAKLLIAGFNKRQIVRFFALQQSIIHFSALILGIIIGIISTPLLNLVLIRLLGWHSTWSMVLRAPLQETFLTFIVVFGMQFLILNLITRLIKTPTYFDNYANPKKSEIKRRKLRRNPNVLVSFIQLFLLIGIMGSLFHLARLPIIYAFLSLLFLIVFFRCWIFRVLEKKKRKRRANDLKVVVYSQLKRSLSDSSWTAIAIGIINMLAIIGLFIFAYGDNGLAQSNVRITPSEFVTTSFSQKKVEQAMQDNGLDIQYQQVAPIKLLYYTNLSSAMFGMISQSDYNQAIQKGFLNREYPVTNRPNTTNEQLGVKELGLISGQFSTIPYSFLNNQIDLTLKNGQKKTFAQTNQLPFLFEKPNPFPQGTLPSQNIVVSDSDFNQIQADLTYQIISYDIKPQQIENYRQMLTSLVSYNISPPEIIADANTSKLALKNETNSINENNYSYYSTHDSYYFSSYSSYYKNQVSSSYALSNIQFILIIFSGLLIIATQVILLLKLNTDFRQNIADYQSLVKLGNLKSDIKRLVFKYTAYYFLMPTLFVMAYMILLLIPFIVYLNFTSYPAFFALCGLVIGFTIVSYYAIYQNYWYLVKQKI</sequence>
<name>A0A0R2DK78_9LACO</name>
<evidence type="ECO:0008006" key="4">
    <source>
        <dbReference type="Google" id="ProtNLM"/>
    </source>
</evidence>
<organism evidence="2 3">
    <name type="scientific">Holzapfeliella floricola DSM 23037 = JCM 16512</name>
    <dbReference type="NCBI Taxonomy" id="1423744"/>
    <lineage>
        <taxon>Bacteria</taxon>
        <taxon>Bacillati</taxon>
        <taxon>Bacillota</taxon>
        <taxon>Bacilli</taxon>
        <taxon>Lactobacillales</taxon>
        <taxon>Lactobacillaceae</taxon>
        <taxon>Holzapfeliella</taxon>
    </lineage>
</organism>
<evidence type="ECO:0000313" key="2">
    <source>
        <dbReference type="EMBL" id="KRN04504.1"/>
    </source>
</evidence>
<feature type="transmembrane region" description="Helical" evidence="1">
    <location>
        <begin position="565"/>
        <end position="586"/>
    </location>
</feature>
<keyword evidence="1" id="KW-0812">Transmembrane</keyword>
<accession>A0A0R2DK78</accession>
<dbReference type="InterPro" id="IPR052536">
    <property type="entry name" value="ABC-4_Integral_Memb_Prot"/>
</dbReference>
<feature type="transmembrane region" description="Helical" evidence="1">
    <location>
        <begin position="236"/>
        <end position="258"/>
    </location>
</feature>
<feature type="transmembrane region" description="Helical" evidence="1">
    <location>
        <begin position="161"/>
        <end position="179"/>
    </location>
</feature>
<protein>
    <recommendedName>
        <fullName evidence="4">ABC3 transporter permease protein domain-containing protein</fullName>
    </recommendedName>
</protein>
<dbReference type="EMBL" id="AYZL01000010">
    <property type="protein sequence ID" value="KRN04504.1"/>
    <property type="molecule type" value="Genomic_DNA"/>
</dbReference>
<dbReference type="PANTHER" id="PTHR46795">
    <property type="entry name" value="ABC TRANSPORTER PERMEASE-RELATED-RELATED"/>
    <property type="match status" value="1"/>
</dbReference>
<gene>
    <name evidence="2" type="ORF">FC86_GL000181</name>
</gene>
<comment type="caution">
    <text evidence="2">The sequence shown here is derived from an EMBL/GenBank/DDBJ whole genome shotgun (WGS) entry which is preliminary data.</text>
</comment>
<proteinExistence type="predicted"/>